<accession>A0A382VA34</accession>
<dbReference type="AlphaFoldDB" id="A0A382VA34"/>
<feature type="compositionally biased region" description="Basic and acidic residues" evidence="1">
    <location>
        <begin position="13"/>
        <end position="22"/>
    </location>
</feature>
<feature type="non-terminal residue" evidence="2">
    <location>
        <position position="1"/>
    </location>
</feature>
<proteinExistence type="predicted"/>
<evidence type="ECO:0000313" key="2">
    <source>
        <dbReference type="EMBL" id="SVD43334.1"/>
    </source>
</evidence>
<reference evidence="2" key="1">
    <citation type="submission" date="2018-05" db="EMBL/GenBank/DDBJ databases">
        <authorList>
            <person name="Lanie J.A."/>
            <person name="Ng W.-L."/>
            <person name="Kazmierczak K.M."/>
            <person name="Andrzejewski T.M."/>
            <person name="Davidsen T.M."/>
            <person name="Wayne K.J."/>
            <person name="Tettelin H."/>
            <person name="Glass J.I."/>
            <person name="Rusch D."/>
            <person name="Podicherti R."/>
            <person name="Tsui H.-C.T."/>
            <person name="Winkler M.E."/>
        </authorList>
    </citation>
    <scope>NUCLEOTIDE SEQUENCE</scope>
</reference>
<organism evidence="2">
    <name type="scientific">marine metagenome</name>
    <dbReference type="NCBI Taxonomy" id="408172"/>
    <lineage>
        <taxon>unclassified sequences</taxon>
        <taxon>metagenomes</taxon>
        <taxon>ecological metagenomes</taxon>
    </lineage>
</organism>
<evidence type="ECO:0000256" key="1">
    <source>
        <dbReference type="SAM" id="MobiDB-lite"/>
    </source>
</evidence>
<sequence length="39" mass="4671">STVAYRAKPSYRRTTDRHDFFEGQKLAEQALREQEQDQN</sequence>
<dbReference type="EMBL" id="UINC01150345">
    <property type="protein sequence ID" value="SVD43334.1"/>
    <property type="molecule type" value="Genomic_DNA"/>
</dbReference>
<gene>
    <name evidence="2" type="ORF">METZ01_LOCUS396188</name>
</gene>
<name>A0A382VA34_9ZZZZ</name>
<protein>
    <submittedName>
        <fullName evidence="2">Uncharacterized protein</fullName>
    </submittedName>
</protein>
<feature type="region of interest" description="Disordered" evidence="1">
    <location>
        <begin position="1"/>
        <end position="22"/>
    </location>
</feature>